<keyword evidence="4" id="KW-1185">Reference proteome</keyword>
<dbReference type="PANTHER" id="PTHR24220:SF689">
    <property type="entry name" value="LIPOPROTEIN-RELEASING SYSTEM ATP-BINDING PROTEIN LOLD"/>
    <property type="match status" value="1"/>
</dbReference>
<gene>
    <name evidence="3" type="ORF">J2S15_003106</name>
</gene>
<evidence type="ECO:0000313" key="4">
    <source>
        <dbReference type="Proteomes" id="UP001230220"/>
    </source>
</evidence>
<keyword evidence="3" id="KW-0547">Nucleotide-binding</keyword>
<evidence type="ECO:0000256" key="1">
    <source>
        <dbReference type="ARBA" id="ARBA00005417"/>
    </source>
</evidence>
<dbReference type="Pfam" id="PF00005">
    <property type="entry name" value="ABC_tran"/>
    <property type="match status" value="1"/>
</dbReference>
<protein>
    <submittedName>
        <fullName evidence="3">ABC transport system ATP-binding protein</fullName>
    </submittedName>
</protein>
<reference evidence="3 4" key="1">
    <citation type="submission" date="2023-07" db="EMBL/GenBank/DDBJ databases">
        <title>Genomic Encyclopedia of Type Strains, Phase IV (KMG-IV): sequencing the most valuable type-strain genomes for metagenomic binning, comparative biology and taxonomic classification.</title>
        <authorList>
            <person name="Goeker M."/>
        </authorList>
    </citation>
    <scope>NUCLEOTIDE SEQUENCE [LARGE SCALE GENOMIC DNA]</scope>
    <source>
        <strain evidence="3 4">DSM 16784</strain>
    </source>
</reference>
<dbReference type="InterPro" id="IPR015854">
    <property type="entry name" value="ABC_transpr_LolD-like"/>
</dbReference>
<dbReference type="GO" id="GO:0005524">
    <property type="term" value="F:ATP binding"/>
    <property type="evidence" value="ECO:0007669"/>
    <property type="project" value="UniProtKB-KW"/>
</dbReference>
<organism evidence="3 4">
    <name type="scientific">Breznakia pachnodae</name>
    <dbReference type="NCBI Taxonomy" id="265178"/>
    <lineage>
        <taxon>Bacteria</taxon>
        <taxon>Bacillati</taxon>
        <taxon>Bacillota</taxon>
        <taxon>Erysipelotrichia</taxon>
        <taxon>Erysipelotrichales</taxon>
        <taxon>Erysipelotrichaceae</taxon>
        <taxon>Breznakia</taxon>
    </lineage>
</organism>
<dbReference type="InterPro" id="IPR003439">
    <property type="entry name" value="ABC_transporter-like_ATP-bd"/>
</dbReference>
<dbReference type="SUPFAM" id="SSF52540">
    <property type="entry name" value="P-loop containing nucleoside triphosphate hydrolases"/>
    <property type="match status" value="1"/>
</dbReference>
<dbReference type="InterPro" id="IPR027417">
    <property type="entry name" value="P-loop_NTPase"/>
</dbReference>
<evidence type="ECO:0000259" key="2">
    <source>
        <dbReference type="PROSITE" id="PS50893"/>
    </source>
</evidence>
<dbReference type="RefSeq" id="WP_307409894.1">
    <property type="nucleotide sequence ID" value="NZ_JAUSUR010000006.1"/>
</dbReference>
<keyword evidence="3" id="KW-0067">ATP-binding</keyword>
<comment type="caution">
    <text evidence="3">The sequence shown here is derived from an EMBL/GenBank/DDBJ whole genome shotgun (WGS) entry which is preliminary data.</text>
</comment>
<dbReference type="PANTHER" id="PTHR24220">
    <property type="entry name" value="IMPORT ATP-BINDING PROTEIN"/>
    <property type="match status" value="1"/>
</dbReference>
<sequence length="218" mass="25331">MLELKEKQSLQNNEHLWQTNVHFEKGRMYGVATQSKADVDKFVEVLLGLKKFENIHILFDHKNLEEINKNDYRKKVGCSFREDTLIDNYSAVENVMLAMEISDIQEKHKQLFASALLQRYGIDEALGKTRVSKLEPTQRKIVEIVRVLAKDPDLIIVDNLLSEKGSPQIIQFLEELKKLAVMKNKCVILLDDNPKLDEYTDELWGLSNCRLHYIKTSQ</sequence>
<dbReference type="PROSITE" id="PS50893">
    <property type="entry name" value="ABC_TRANSPORTER_2"/>
    <property type="match status" value="1"/>
</dbReference>
<accession>A0ABU0E619</accession>
<evidence type="ECO:0000313" key="3">
    <source>
        <dbReference type="EMBL" id="MDQ0362352.1"/>
    </source>
</evidence>
<dbReference type="EMBL" id="JAUSUR010000006">
    <property type="protein sequence ID" value="MDQ0362352.1"/>
    <property type="molecule type" value="Genomic_DNA"/>
</dbReference>
<proteinExistence type="inferred from homology"/>
<comment type="similarity">
    <text evidence="1">Belongs to the ABC transporter superfamily.</text>
</comment>
<dbReference type="Proteomes" id="UP001230220">
    <property type="component" value="Unassembled WGS sequence"/>
</dbReference>
<name>A0ABU0E619_9FIRM</name>
<dbReference type="Gene3D" id="3.40.50.300">
    <property type="entry name" value="P-loop containing nucleotide triphosphate hydrolases"/>
    <property type="match status" value="1"/>
</dbReference>
<feature type="domain" description="ABC transporter" evidence="2">
    <location>
        <begin position="1"/>
        <end position="218"/>
    </location>
</feature>